<comment type="subcellular location">
    <subcellularLocation>
        <location evidence="1">Endomembrane system</location>
        <topology evidence="1">Multi-pass membrane protein</topology>
    </subcellularLocation>
    <subcellularLocation>
        <location evidence="6">Vacuole membrane</location>
        <topology evidence="6">Multi-pass membrane protein</topology>
    </subcellularLocation>
</comment>
<name>A0AAD5YNW7_9APHY</name>
<reference evidence="7" key="1">
    <citation type="submission" date="2022-07" db="EMBL/GenBank/DDBJ databases">
        <title>Genome Sequence of Physisporinus lineatus.</title>
        <authorList>
            <person name="Buettner E."/>
        </authorList>
    </citation>
    <scope>NUCLEOTIDE SEQUENCE</scope>
    <source>
        <strain evidence="7">VT162</strain>
    </source>
</reference>
<dbReference type="GO" id="GO:0006914">
    <property type="term" value="P:autophagy"/>
    <property type="evidence" value="ECO:0007669"/>
    <property type="project" value="UniProtKB-KW"/>
</dbReference>
<evidence type="ECO:0000256" key="3">
    <source>
        <dbReference type="ARBA" id="ARBA00022692"/>
    </source>
</evidence>
<gene>
    <name evidence="7" type="ORF">NLI96_g467</name>
</gene>
<dbReference type="InterPro" id="IPR050495">
    <property type="entry name" value="ATG22/LtaA_families"/>
</dbReference>
<evidence type="ECO:0000256" key="4">
    <source>
        <dbReference type="ARBA" id="ARBA00022989"/>
    </source>
</evidence>
<evidence type="ECO:0000313" key="8">
    <source>
        <dbReference type="Proteomes" id="UP001212997"/>
    </source>
</evidence>
<protein>
    <recommendedName>
        <fullName evidence="6">Autophagy-related protein</fullName>
    </recommendedName>
</protein>
<sequence>MKEATNEKTETQIVRDINPGQQDVIPTEHGSDWSTSRAELFALQAVVLLSIGAWADYGTWRPNITIFFTFLAVAVSFAWLGVDDPSRWQAGVALYILGSFPGLARDLPDVQRSTAEVSAGNKRREDHEHYESIQRNRISNISFAVCSAGEIVVLAIMVGILKAMKSDASTENNTRAFSVLIAFSGGIWGRRV</sequence>
<feature type="transmembrane region" description="Helical" evidence="6">
    <location>
        <begin position="40"/>
        <end position="57"/>
    </location>
</feature>
<comment type="similarity">
    <text evidence="6">Belongs to the ATG22 family.</text>
</comment>
<proteinExistence type="inferred from homology"/>
<comment type="function">
    <text evidence="6">Vacuolar effluxer which mediate the efflux of amino acids resulting from autophagic degradation. The release of autophagic amino acids allows the maintenance of protein synthesis and viability during nitrogen starvation.</text>
</comment>
<organism evidence="7 8">
    <name type="scientific">Meripilus lineatus</name>
    <dbReference type="NCBI Taxonomy" id="2056292"/>
    <lineage>
        <taxon>Eukaryota</taxon>
        <taxon>Fungi</taxon>
        <taxon>Dikarya</taxon>
        <taxon>Basidiomycota</taxon>
        <taxon>Agaricomycotina</taxon>
        <taxon>Agaricomycetes</taxon>
        <taxon>Polyporales</taxon>
        <taxon>Meripilaceae</taxon>
        <taxon>Meripilus</taxon>
    </lineage>
</organism>
<evidence type="ECO:0000256" key="2">
    <source>
        <dbReference type="ARBA" id="ARBA00022448"/>
    </source>
</evidence>
<keyword evidence="6" id="KW-0072">Autophagy</keyword>
<dbReference type="Pfam" id="PF11700">
    <property type="entry name" value="ATG22"/>
    <property type="match status" value="1"/>
</dbReference>
<dbReference type="InterPro" id="IPR024671">
    <property type="entry name" value="Atg22-like"/>
</dbReference>
<keyword evidence="8" id="KW-1185">Reference proteome</keyword>
<comment type="caution">
    <text evidence="6">Lacks conserved residue(s) required for the propagation of feature annotation.</text>
</comment>
<keyword evidence="5 6" id="KW-0472">Membrane</keyword>
<dbReference type="GO" id="GO:0012505">
    <property type="term" value="C:endomembrane system"/>
    <property type="evidence" value="ECO:0007669"/>
    <property type="project" value="UniProtKB-SubCell"/>
</dbReference>
<dbReference type="PANTHER" id="PTHR23519:SF5">
    <property type="entry name" value="AUTOPHAGY-RELATED PROTEIN"/>
    <property type="match status" value="1"/>
</dbReference>
<keyword evidence="6" id="KW-0926">Vacuole</keyword>
<dbReference type="EMBL" id="JANAWD010000007">
    <property type="protein sequence ID" value="KAJ3491791.1"/>
    <property type="molecule type" value="Genomic_DNA"/>
</dbReference>
<comment type="caution">
    <text evidence="7">The sequence shown here is derived from an EMBL/GenBank/DDBJ whole genome shotgun (WGS) entry which is preliminary data.</text>
</comment>
<feature type="transmembrane region" description="Helical" evidence="6">
    <location>
        <begin position="64"/>
        <end position="82"/>
    </location>
</feature>
<keyword evidence="6" id="KW-0029">Amino-acid transport</keyword>
<dbReference type="AlphaFoldDB" id="A0AAD5YNW7"/>
<dbReference type="Proteomes" id="UP001212997">
    <property type="component" value="Unassembled WGS sequence"/>
</dbReference>
<evidence type="ECO:0000256" key="5">
    <source>
        <dbReference type="ARBA" id="ARBA00023136"/>
    </source>
</evidence>
<feature type="transmembrane region" description="Helical" evidence="6">
    <location>
        <begin position="141"/>
        <end position="161"/>
    </location>
</feature>
<keyword evidence="2 6" id="KW-0813">Transport</keyword>
<evidence type="ECO:0000256" key="6">
    <source>
        <dbReference type="RuleBase" id="RU363073"/>
    </source>
</evidence>
<dbReference type="PANTHER" id="PTHR23519">
    <property type="entry name" value="AUTOPHAGY-RELATED PROTEIN 22"/>
    <property type="match status" value="1"/>
</dbReference>
<accession>A0AAD5YNW7</accession>
<evidence type="ECO:0000313" key="7">
    <source>
        <dbReference type="EMBL" id="KAJ3491791.1"/>
    </source>
</evidence>
<dbReference type="GO" id="GO:0006865">
    <property type="term" value="P:amino acid transport"/>
    <property type="evidence" value="ECO:0007669"/>
    <property type="project" value="UniProtKB-KW"/>
</dbReference>
<dbReference type="GO" id="GO:0005774">
    <property type="term" value="C:vacuolar membrane"/>
    <property type="evidence" value="ECO:0007669"/>
    <property type="project" value="UniProtKB-SubCell"/>
</dbReference>
<keyword evidence="3 6" id="KW-0812">Transmembrane</keyword>
<evidence type="ECO:0000256" key="1">
    <source>
        <dbReference type="ARBA" id="ARBA00004127"/>
    </source>
</evidence>
<keyword evidence="4 6" id="KW-1133">Transmembrane helix</keyword>